<evidence type="ECO:0000256" key="1">
    <source>
        <dbReference type="ARBA" id="ARBA00010528"/>
    </source>
</evidence>
<sequence length="219" mass="23889">MIEIPIYNTSGDQTGTYTIDPSLLGGEVRPALLKQAFVRFHANRRSVNATTKSRSMVNGSGKKLYKQKGTGNARRGDKKANILRGGGNAHAKVGHSWRQGMPTKMRRLANRNALLAKAVDGEIKLIDDAGKFEKPSTKQFASLLSALKIDRTCLVALADVTSAEAKSAKNLDNIDTTQIDRLNAFDLLNHRYLVAHKDAFEAYVTKVTQGVKAHTVEAA</sequence>
<dbReference type="InterPro" id="IPR002136">
    <property type="entry name" value="Ribosomal_uL4"/>
</dbReference>
<dbReference type="Proteomes" id="UP000541810">
    <property type="component" value="Unassembled WGS sequence"/>
</dbReference>
<dbReference type="SUPFAM" id="SSF52166">
    <property type="entry name" value="Ribosomal protein L4"/>
    <property type="match status" value="1"/>
</dbReference>
<dbReference type="RefSeq" id="WP_184678524.1">
    <property type="nucleotide sequence ID" value="NZ_JACHGY010000001.1"/>
</dbReference>
<dbReference type="GO" id="GO:0005840">
    <property type="term" value="C:ribosome"/>
    <property type="evidence" value="ECO:0007669"/>
    <property type="project" value="UniProtKB-KW"/>
</dbReference>
<dbReference type="EMBL" id="JACHGY010000001">
    <property type="protein sequence ID" value="MBB6431027.1"/>
    <property type="molecule type" value="Genomic_DNA"/>
</dbReference>
<evidence type="ECO:0000313" key="8">
    <source>
        <dbReference type="Proteomes" id="UP000541810"/>
    </source>
</evidence>
<dbReference type="GO" id="GO:0006412">
    <property type="term" value="P:translation"/>
    <property type="evidence" value="ECO:0007669"/>
    <property type="project" value="InterPro"/>
</dbReference>
<keyword evidence="2 7" id="KW-0689">Ribosomal protein</keyword>
<dbReference type="PANTHER" id="PTHR10746:SF6">
    <property type="entry name" value="LARGE RIBOSOMAL SUBUNIT PROTEIN UL4M"/>
    <property type="match status" value="1"/>
</dbReference>
<keyword evidence="8" id="KW-1185">Reference proteome</keyword>
<evidence type="ECO:0000256" key="2">
    <source>
        <dbReference type="ARBA" id="ARBA00022980"/>
    </source>
</evidence>
<dbReference type="InterPro" id="IPR023574">
    <property type="entry name" value="Ribosomal_uL4_dom_sf"/>
</dbReference>
<dbReference type="GO" id="GO:1990904">
    <property type="term" value="C:ribonucleoprotein complex"/>
    <property type="evidence" value="ECO:0007669"/>
    <property type="project" value="UniProtKB-KW"/>
</dbReference>
<evidence type="ECO:0000256" key="4">
    <source>
        <dbReference type="ARBA" id="ARBA00035244"/>
    </source>
</evidence>
<feature type="region of interest" description="Disordered" evidence="6">
    <location>
        <begin position="51"/>
        <end position="98"/>
    </location>
</feature>
<evidence type="ECO:0000313" key="7">
    <source>
        <dbReference type="EMBL" id="MBB6431027.1"/>
    </source>
</evidence>
<accession>A0A7X0LLH9</accession>
<reference evidence="7 8" key="1">
    <citation type="submission" date="2020-08" db="EMBL/GenBank/DDBJ databases">
        <title>Genomic Encyclopedia of Type Strains, Phase IV (KMG-IV): sequencing the most valuable type-strain genomes for metagenomic binning, comparative biology and taxonomic classification.</title>
        <authorList>
            <person name="Goeker M."/>
        </authorList>
    </citation>
    <scope>NUCLEOTIDE SEQUENCE [LARGE SCALE GENOMIC DNA]</scope>
    <source>
        <strain evidence="7 8">DSM 103725</strain>
    </source>
</reference>
<comment type="caution">
    <text evidence="7">The sequence shown here is derived from an EMBL/GenBank/DDBJ whole genome shotgun (WGS) entry which is preliminary data.</text>
</comment>
<evidence type="ECO:0000256" key="5">
    <source>
        <dbReference type="ARBA" id="ARBA00035462"/>
    </source>
</evidence>
<gene>
    <name evidence="7" type="ORF">HNQ40_002833</name>
</gene>
<dbReference type="InterPro" id="IPR013005">
    <property type="entry name" value="Ribosomal_uL4-like"/>
</dbReference>
<comment type="similarity">
    <text evidence="1">Belongs to the universal ribosomal protein uL4 family.</text>
</comment>
<keyword evidence="3" id="KW-0687">Ribonucleoprotein</keyword>
<dbReference type="GO" id="GO:0003735">
    <property type="term" value="F:structural constituent of ribosome"/>
    <property type="evidence" value="ECO:0007669"/>
    <property type="project" value="InterPro"/>
</dbReference>
<dbReference type="Gene3D" id="3.40.1370.10">
    <property type="match status" value="1"/>
</dbReference>
<dbReference type="NCBIfam" id="TIGR03953">
    <property type="entry name" value="rplD_bact"/>
    <property type="match status" value="1"/>
</dbReference>
<dbReference type="PANTHER" id="PTHR10746">
    <property type="entry name" value="50S RIBOSOMAL PROTEIN L4"/>
    <property type="match status" value="1"/>
</dbReference>
<evidence type="ECO:0000256" key="6">
    <source>
        <dbReference type="SAM" id="MobiDB-lite"/>
    </source>
</evidence>
<organism evidence="7 8">
    <name type="scientific">Algisphaera agarilytica</name>
    <dbReference type="NCBI Taxonomy" id="1385975"/>
    <lineage>
        <taxon>Bacteria</taxon>
        <taxon>Pseudomonadati</taxon>
        <taxon>Planctomycetota</taxon>
        <taxon>Phycisphaerae</taxon>
        <taxon>Phycisphaerales</taxon>
        <taxon>Phycisphaeraceae</taxon>
        <taxon>Algisphaera</taxon>
    </lineage>
</organism>
<protein>
    <recommendedName>
        <fullName evidence="4">Large ribosomal subunit protein uL4</fullName>
    </recommendedName>
    <alternativeName>
        <fullName evidence="5">50S ribosomal protein L4</fullName>
    </alternativeName>
</protein>
<evidence type="ECO:0000256" key="3">
    <source>
        <dbReference type="ARBA" id="ARBA00023274"/>
    </source>
</evidence>
<proteinExistence type="inferred from homology"/>
<dbReference type="AlphaFoldDB" id="A0A7X0LLH9"/>
<dbReference type="Pfam" id="PF00573">
    <property type="entry name" value="Ribosomal_L4"/>
    <property type="match status" value="1"/>
</dbReference>
<name>A0A7X0LLH9_9BACT</name>